<sequence>MSFQHVTAVSGCWQAAHRCIDISKRATIRCPKMVGLTKRSVMLHYRHAFLDFLPGLAEAPLCGFELVRCPG</sequence>
<comment type="caution">
    <text evidence="1">The sequence shown here is derived from an EMBL/GenBank/DDBJ whole genome shotgun (WGS) entry which is preliminary data.</text>
</comment>
<dbReference type="Proteomes" id="UP000288351">
    <property type="component" value="Unassembled WGS sequence"/>
</dbReference>
<dbReference type="AlphaFoldDB" id="A0A401QRY6"/>
<organism evidence="1 2">
    <name type="scientific">Streptomyces noursei</name>
    <name type="common">Streptomyces albulus</name>
    <dbReference type="NCBI Taxonomy" id="1971"/>
    <lineage>
        <taxon>Bacteria</taxon>
        <taxon>Bacillati</taxon>
        <taxon>Actinomycetota</taxon>
        <taxon>Actinomycetes</taxon>
        <taxon>Kitasatosporales</taxon>
        <taxon>Streptomycetaceae</taxon>
        <taxon>Streptomyces</taxon>
    </lineage>
</organism>
<dbReference type="EMBL" id="BHXC01000006">
    <property type="protein sequence ID" value="GCB88078.1"/>
    <property type="molecule type" value="Genomic_DNA"/>
</dbReference>
<reference evidence="1 2" key="1">
    <citation type="journal article" date="2019" name="Microbiol. Resour. Announc.">
        <title>Draft Genome Sequence of the Most Traditional epsilon-Poly-l-Lysine Producer, Streptomyces albulus NBRC14147.</title>
        <authorList>
            <person name="Yamanaka K."/>
            <person name="Hamano Y."/>
        </authorList>
    </citation>
    <scope>NUCLEOTIDE SEQUENCE [LARGE SCALE GENOMIC DNA]</scope>
    <source>
        <strain evidence="1 2">NBRC 14147</strain>
    </source>
</reference>
<name>A0A401QRY6_STRNR</name>
<proteinExistence type="predicted"/>
<accession>A0A401QRY6</accession>
<protein>
    <submittedName>
        <fullName evidence="1">Uncharacterized protein</fullName>
    </submittedName>
</protein>
<evidence type="ECO:0000313" key="2">
    <source>
        <dbReference type="Proteomes" id="UP000288351"/>
    </source>
</evidence>
<evidence type="ECO:0000313" key="1">
    <source>
        <dbReference type="EMBL" id="GCB88078.1"/>
    </source>
</evidence>
<gene>
    <name evidence="1" type="ORF">SALB_00747</name>
</gene>